<keyword evidence="2" id="KW-1185">Reference proteome</keyword>
<sequence length="218" mass="22560">METRMIRNARTRAVPASVGLLGGLVIVGVGGVAVAEETGSDGVEVGVTIQERQAGALSLSVAAGDETLVEVDGASDDYREFTGVLPDVTVTDTRSAAPEGVYWYVTGQASDFVGTTGQDPITPDHLGWAPTLVTEGNGEVAEGEEVLTSIDESTNPSVPNNVGLAGEELLQLALDSEDARAANGTWTANAALTLKTPNDVEPGSYSSTLTLTLFEDTY</sequence>
<evidence type="ECO:0000313" key="2">
    <source>
        <dbReference type="Proteomes" id="UP000451354"/>
    </source>
</evidence>
<dbReference type="Proteomes" id="UP000451354">
    <property type="component" value="Plasmid pCPRO01"/>
</dbReference>
<proteinExistence type="predicted"/>
<name>A0A6M5UMV4_9MICO</name>
<organism evidence="1 2">
    <name type="scientific">Cellulosimicrobium protaetiae</name>
    <dbReference type="NCBI Taxonomy" id="2587808"/>
    <lineage>
        <taxon>Bacteria</taxon>
        <taxon>Bacillati</taxon>
        <taxon>Actinomycetota</taxon>
        <taxon>Actinomycetes</taxon>
        <taxon>Micrococcales</taxon>
        <taxon>Promicromonosporaceae</taxon>
        <taxon>Cellulosimicrobium</taxon>
    </lineage>
</organism>
<evidence type="ECO:0008006" key="3">
    <source>
        <dbReference type="Google" id="ProtNLM"/>
    </source>
</evidence>
<dbReference type="AlphaFoldDB" id="A0A6M5UMV4"/>
<accession>A0A6M5UMV4</accession>
<dbReference type="KEGG" id="cprt:FIC82_020280"/>
<evidence type="ECO:0000313" key="1">
    <source>
        <dbReference type="EMBL" id="QJW38725.1"/>
    </source>
</evidence>
<dbReference type="EMBL" id="CP052758">
    <property type="protein sequence ID" value="QJW38725.1"/>
    <property type="molecule type" value="Genomic_DNA"/>
</dbReference>
<dbReference type="OrthoDB" id="3696279at2"/>
<reference evidence="2" key="1">
    <citation type="journal article" date="2022" name="Int. J. Syst. Evol. Microbiol.">
        <title>Cellulosimicrobium protaetiae sp. nov., isolated from the gut of the larva of Protaetia brevitarsis seulensis.</title>
        <authorList>
            <person name="Le Han H."/>
            <person name="Nguyen T.T.H."/>
            <person name="Li Z."/>
            <person name="Shin N.R."/>
            <person name="Kim S.G."/>
        </authorList>
    </citation>
    <scope>NUCLEOTIDE SEQUENCE [LARGE SCALE GENOMIC DNA]</scope>
    <source>
        <strain evidence="2">BI34</strain>
    </source>
</reference>
<gene>
    <name evidence="1" type="ORF">FIC82_020280</name>
</gene>
<protein>
    <recommendedName>
        <fullName evidence="3">WxL domain-containing protein</fullName>
    </recommendedName>
</protein>
<geneLocation type="plasmid" evidence="1 2">
    <name>pCPRO01</name>
</geneLocation>
<keyword evidence="1" id="KW-0614">Plasmid</keyword>